<name>A0A182EFP0_ONCOC</name>
<dbReference type="PANTHER" id="PTHR21041">
    <property type="entry name" value="DENDRITIC CELL-SPECIFIC TRANSMEMBRANE PROTEIN"/>
    <property type="match status" value="1"/>
</dbReference>
<dbReference type="EMBL" id="UYRW01002275">
    <property type="protein sequence ID" value="VDK84147.1"/>
    <property type="molecule type" value="Genomic_DNA"/>
</dbReference>
<dbReference type="WBParaSite" id="nOo.2.0.1.t06907-RA">
    <property type="protein sequence ID" value="nOo.2.0.1.t06907-RA"/>
    <property type="gene ID" value="nOo.2.0.1.g06907"/>
</dbReference>
<reference evidence="4" key="1">
    <citation type="submission" date="2016-06" db="UniProtKB">
        <authorList>
            <consortium name="WormBaseParasite"/>
        </authorList>
    </citation>
    <scope>IDENTIFICATION</scope>
</reference>
<keyword evidence="3" id="KW-1185">Reference proteome</keyword>
<keyword evidence="1" id="KW-0812">Transmembrane</keyword>
<protein>
    <submittedName>
        <fullName evidence="2 4">Uncharacterized protein</fullName>
    </submittedName>
</protein>
<evidence type="ECO:0000313" key="2">
    <source>
        <dbReference type="EMBL" id="VDK84147.1"/>
    </source>
</evidence>
<reference evidence="2 3" key="2">
    <citation type="submission" date="2018-08" db="EMBL/GenBank/DDBJ databases">
        <authorList>
            <person name="Laetsch R D."/>
            <person name="Stevens L."/>
            <person name="Kumar S."/>
            <person name="Blaxter L. M."/>
        </authorList>
    </citation>
    <scope>NUCLEOTIDE SEQUENCE [LARGE SCALE GENOMIC DNA]</scope>
</reference>
<dbReference type="InterPro" id="IPR051856">
    <property type="entry name" value="CSR-E3_Ligase_Protein"/>
</dbReference>
<dbReference type="OrthoDB" id="5985669at2759"/>
<organism evidence="4">
    <name type="scientific">Onchocerca ochengi</name>
    <name type="common">Filarial nematode worm</name>
    <dbReference type="NCBI Taxonomy" id="42157"/>
    <lineage>
        <taxon>Eukaryota</taxon>
        <taxon>Metazoa</taxon>
        <taxon>Ecdysozoa</taxon>
        <taxon>Nematoda</taxon>
        <taxon>Chromadorea</taxon>
        <taxon>Rhabditida</taxon>
        <taxon>Spirurina</taxon>
        <taxon>Spiruromorpha</taxon>
        <taxon>Filarioidea</taxon>
        <taxon>Onchocercidae</taxon>
        <taxon>Onchocerca</taxon>
    </lineage>
</organism>
<accession>A0A182EFP0</accession>
<dbReference type="Proteomes" id="UP000271087">
    <property type="component" value="Unassembled WGS sequence"/>
</dbReference>
<feature type="transmembrane region" description="Helical" evidence="1">
    <location>
        <begin position="79"/>
        <end position="105"/>
    </location>
</feature>
<dbReference type="PANTHER" id="PTHR21041:SF17">
    <property type="entry name" value="E3 UBIQUITIN-PROTEIN LIGASE DCST1"/>
    <property type="match status" value="1"/>
</dbReference>
<keyword evidence="1" id="KW-1133">Transmembrane helix</keyword>
<gene>
    <name evidence="2" type="ORF">NOO_LOCUS6907</name>
</gene>
<dbReference type="STRING" id="42157.A0A182EFP0"/>
<proteinExistence type="predicted"/>
<evidence type="ECO:0000256" key="1">
    <source>
        <dbReference type="SAM" id="Phobius"/>
    </source>
</evidence>
<evidence type="ECO:0000313" key="3">
    <source>
        <dbReference type="Proteomes" id="UP000271087"/>
    </source>
</evidence>
<keyword evidence="1" id="KW-0472">Membrane</keyword>
<sequence length="259" mass="29855">MFDELFKEPYREERRIRLGRSKFIDIFFYSGVYDYRWLRIFINFPIGFLIAFLLYKFAWHQINFADFDRIAEQILKWSLIMACSIAFAISPLFRCAIICVLFGALGKNGQNLLSIVVFNSLSSGPLETILQNFKVSSNMITCHIKQKEDMMTQRVVMATGPIEAFMAKQFGKSTSKGRKVIAMLKSLVEPLEYDFTLSDEDKALAATIDAAEVLQTRDSMLNREPEDAKEETKIKVQKPVVPVWNKLKSKVRFNSLEKS</sequence>
<feature type="transmembrane region" description="Helical" evidence="1">
    <location>
        <begin position="37"/>
        <end position="58"/>
    </location>
</feature>
<evidence type="ECO:0000313" key="4">
    <source>
        <dbReference type="WBParaSite" id="nOo.2.0.1.t06907-RA"/>
    </source>
</evidence>
<dbReference type="AlphaFoldDB" id="A0A182EFP0"/>